<protein>
    <submittedName>
        <fullName evidence="2">Uncharacterized protein</fullName>
    </submittedName>
</protein>
<evidence type="ECO:0000313" key="3">
    <source>
        <dbReference type="Proteomes" id="UP000004457"/>
    </source>
</evidence>
<evidence type="ECO:0000313" key="2">
    <source>
        <dbReference type="EMBL" id="EEG32758.1"/>
    </source>
</evidence>
<dbReference type="Proteomes" id="UP000004457">
    <property type="component" value="Unassembled WGS sequence"/>
</dbReference>
<keyword evidence="1" id="KW-1133">Transmembrane helix</keyword>
<keyword evidence="1" id="KW-0812">Transmembrane</keyword>
<reference evidence="2 3" key="1">
    <citation type="submission" date="2009-01" db="EMBL/GenBank/DDBJ databases">
        <authorList>
            <person name="Fulton L."/>
            <person name="Clifton S."/>
            <person name="Chinwalla A.T."/>
            <person name="Mitreva M."/>
            <person name="Sodergren E."/>
            <person name="Weinstock G."/>
            <person name="Clifton S."/>
            <person name="Dooling D.J."/>
            <person name="Fulton B."/>
            <person name="Minx P."/>
            <person name="Pepin K.H."/>
            <person name="Johnson M."/>
            <person name="Bhonagiri V."/>
            <person name="Nash W.E."/>
            <person name="Mardis E.R."/>
            <person name="Wilson R.K."/>
        </authorList>
    </citation>
    <scope>NUCLEOTIDE SEQUENCE [LARGE SCALE GENOMIC DNA]</scope>
    <source>
        <strain evidence="2 3">NRL30031/H210</strain>
    </source>
</reference>
<keyword evidence="1" id="KW-0472">Membrane</keyword>
<dbReference type="AlphaFoldDB" id="C0EQ03"/>
<organism evidence="2 3">
    <name type="scientific">Neisseria flavescens NRL30031/H210</name>
    <dbReference type="NCBI Taxonomy" id="546264"/>
    <lineage>
        <taxon>Bacteria</taxon>
        <taxon>Pseudomonadati</taxon>
        <taxon>Pseudomonadota</taxon>
        <taxon>Betaproteobacteria</taxon>
        <taxon>Neisseriales</taxon>
        <taxon>Neisseriaceae</taxon>
        <taxon>Neisseria</taxon>
    </lineage>
</organism>
<keyword evidence="3" id="KW-1185">Reference proteome</keyword>
<dbReference type="EMBL" id="ACEN01000097">
    <property type="protein sequence ID" value="EEG32758.1"/>
    <property type="molecule type" value="Genomic_DNA"/>
</dbReference>
<sequence length="47" mass="5494">DFQTAFLYLLYVSLILNKPWFAVHFFSSICFQTCAVGLCLWRHSCGF</sequence>
<feature type="transmembrane region" description="Helical" evidence="1">
    <location>
        <begin position="20"/>
        <end position="41"/>
    </location>
</feature>
<comment type="caution">
    <text evidence="2">The sequence shown here is derived from an EMBL/GenBank/DDBJ whole genome shotgun (WGS) entry which is preliminary data.</text>
</comment>
<proteinExistence type="predicted"/>
<evidence type="ECO:0000256" key="1">
    <source>
        <dbReference type="SAM" id="Phobius"/>
    </source>
</evidence>
<name>C0EQ03_NEIFL</name>
<gene>
    <name evidence="2" type="ORF">NEIFLAOT_02044</name>
</gene>
<feature type="non-terminal residue" evidence="2">
    <location>
        <position position="1"/>
    </location>
</feature>
<accession>C0EQ03</accession>